<keyword evidence="1" id="KW-0560">Oxidoreductase</keyword>
<dbReference type="SMART" id="SM00829">
    <property type="entry name" value="PKS_ER"/>
    <property type="match status" value="1"/>
</dbReference>
<gene>
    <name evidence="3" type="ORF">KGQ19_20600</name>
</gene>
<dbReference type="Gene3D" id="3.90.180.10">
    <property type="entry name" value="Medium-chain alcohol dehydrogenases, catalytic domain"/>
    <property type="match status" value="1"/>
</dbReference>
<dbReference type="PROSITE" id="PS01162">
    <property type="entry name" value="QOR_ZETA_CRYSTAL"/>
    <property type="match status" value="1"/>
</dbReference>
<dbReference type="EMBL" id="JAAFYZ010000067">
    <property type="protein sequence ID" value="MBS2549267.1"/>
    <property type="molecule type" value="Genomic_DNA"/>
</dbReference>
<evidence type="ECO:0000256" key="1">
    <source>
        <dbReference type="ARBA" id="ARBA00023002"/>
    </source>
</evidence>
<proteinExistence type="predicted"/>
<reference evidence="3 4" key="1">
    <citation type="submission" date="2020-02" db="EMBL/GenBank/DDBJ databases">
        <title>Acidophilic actinobacteria isolated from forest soil.</title>
        <authorList>
            <person name="Golinska P."/>
        </authorList>
    </citation>
    <scope>NUCLEOTIDE SEQUENCE [LARGE SCALE GENOMIC DNA]</scope>
    <source>
        <strain evidence="3 4">NL8</strain>
    </source>
</reference>
<dbReference type="Gene3D" id="3.40.50.720">
    <property type="entry name" value="NAD(P)-binding Rossmann-like Domain"/>
    <property type="match status" value="1"/>
</dbReference>
<dbReference type="Pfam" id="PF08240">
    <property type="entry name" value="ADH_N"/>
    <property type="match status" value="1"/>
</dbReference>
<dbReference type="PANTHER" id="PTHR11695:SF294">
    <property type="entry name" value="RETICULON-4-INTERACTING PROTEIN 1, MITOCHONDRIAL"/>
    <property type="match status" value="1"/>
</dbReference>
<dbReference type="Pfam" id="PF13602">
    <property type="entry name" value="ADH_zinc_N_2"/>
    <property type="match status" value="1"/>
</dbReference>
<dbReference type="InterPro" id="IPR036291">
    <property type="entry name" value="NAD(P)-bd_dom_sf"/>
</dbReference>
<evidence type="ECO:0000313" key="3">
    <source>
        <dbReference type="EMBL" id="MBS2549267.1"/>
    </source>
</evidence>
<dbReference type="PANTHER" id="PTHR11695">
    <property type="entry name" value="ALCOHOL DEHYDROGENASE RELATED"/>
    <property type="match status" value="1"/>
</dbReference>
<dbReference type="SUPFAM" id="SSF50129">
    <property type="entry name" value="GroES-like"/>
    <property type="match status" value="1"/>
</dbReference>
<dbReference type="CDD" id="cd05289">
    <property type="entry name" value="MDR_like_2"/>
    <property type="match status" value="1"/>
</dbReference>
<protein>
    <submittedName>
        <fullName evidence="3">NADP-dependent oxidoreductase</fullName>
    </submittedName>
</protein>
<dbReference type="RefSeq" id="WP_212010831.1">
    <property type="nucleotide sequence ID" value="NZ_JAAFYZ010000067.1"/>
</dbReference>
<dbReference type="InterPro" id="IPR050700">
    <property type="entry name" value="YIM1/Zinc_Alcohol_DH_Fams"/>
</dbReference>
<dbReference type="InterPro" id="IPR011032">
    <property type="entry name" value="GroES-like_sf"/>
</dbReference>
<dbReference type="InterPro" id="IPR020843">
    <property type="entry name" value="ER"/>
</dbReference>
<dbReference type="SUPFAM" id="SSF51735">
    <property type="entry name" value="NAD(P)-binding Rossmann-fold domains"/>
    <property type="match status" value="1"/>
</dbReference>
<evidence type="ECO:0000259" key="2">
    <source>
        <dbReference type="SMART" id="SM00829"/>
    </source>
</evidence>
<keyword evidence="4" id="KW-1185">Reference proteome</keyword>
<dbReference type="Proteomes" id="UP000730482">
    <property type="component" value="Unassembled WGS sequence"/>
</dbReference>
<feature type="domain" description="Enoyl reductase (ER)" evidence="2">
    <location>
        <begin position="24"/>
        <end position="322"/>
    </location>
</feature>
<organism evidence="3 4">
    <name type="scientific">Catenulispora pinistramenti</name>
    <dbReference type="NCBI Taxonomy" id="2705254"/>
    <lineage>
        <taxon>Bacteria</taxon>
        <taxon>Bacillati</taxon>
        <taxon>Actinomycetota</taxon>
        <taxon>Actinomycetes</taxon>
        <taxon>Catenulisporales</taxon>
        <taxon>Catenulisporaceae</taxon>
        <taxon>Catenulispora</taxon>
    </lineage>
</organism>
<evidence type="ECO:0000313" key="4">
    <source>
        <dbReference type="Proteomes" id="UP000730482"/>
    </source>
</evidence>
<name>A0ABS5KTA2_9ACTN</name>
<comment type="caution">
    <text evidence="3">The sequence shown here is derived from an EMBL/GenBank/DDBJ whole genome shotgun (WGS) entry which is preliminary data.</text>
</comment>
<dbReference type="InterPro" id="IPR013154">
    <property type="entry name" value="ADH-like_N"/>
</dbReference>
<dbReference type="InterPro" id="IPR002364">
    <property type="entry name" value="Quin_OxRdtase/zeta-crystal_CS"/>
</dbReference>
<sequence>MTDQPLNTTQTMRAIVAAEPGPAAVLKEIRVPKPQPGLTEVLVRVHAAAINPTDWKTRANGWAGRRGAIEEGVILGWDVSGVVEAVGRGVTLFQPGDEVFGMPLFPTFAGGYSEYVTAPARHFARKPEGLTHVQAAALPLASLTAYQALHDFANVQPGQKVLIHAAAGGVGHFAVQIAKALGAHVIGTASAAKHDFVRGLGADEVIDYREVDFAEAVSGVDVVIDTIGGDYFDRSLRTLNPGGTLVALNYDVDAAMRARAAERGVTSDFLLVEPDLGGLTAIRALVADGRLRPVIDTTLPLAEAAKAHEIGETNRASGKIVLTVVDD</sequence>
<accession>A0ABS5KTA2</accession>